<feature type="transmembrane region" description="Helical" evidence="1">
    <location>
        <begin position="47"/>
        <end position="64"/>
    </location>
</feature>
<evidence type="ECO:0000313" key="3">
    <source>
        <dbReference type="Proteomes" id="UP000295764"/>
    </source>
</evidence>
<reference evidence="2 3" key="1">
    <citation type="submission" date="2019-03" db="EMBL/GenBank/DDBJ databases">
        <title>Genomic analyses of the natural microbiome of Caenorhabditis elegans.</title>
        <authorList>
            <person name="Samuel B."/>
        </authorList>
    </citation>
    <scope>NUCLEOTIDE SEQUENCE [LARGE SCALE GENOMIC DNA]</scope>
    <source>
        <strain evidence="2 3">JUb65</strain>
    </source>
</reference>
<accession>A0A4R6DAK1</accession>
<keyword evidence="1" id="KW-1133">Transmembrane helix</keyword>
<keyword evidence="1" id="KW-0812">Transmembrane</keyword>
<gene>
    <name evidence="2" type="ORF">EDF64_12026</name>
</gene>
<dbReference type="Proteomes" id="UP000295764">
    <property type="component" value="Unassembled WGS sequence"/>
</dbReference>
<dbReference type="AlphaFoldDB" id="A0A4R6DAK1"/>
<comment type="caution">
    <text evidence="2">The sequence shown here is derived from an EMBL/GenBank/DDBJ whole genome shotgun (WGS) entry which is preliminary data.</text>
</comment>
<name>A0A4R6DAK1_9MICO</name>
<organism evidence="2 3">
    <name type="scientific">Curtobacterium flaccumfaciens</name>
    <dbReference type="NCBI Taxonomy" id="2035"/>
    <lineage>
        <taxon>Bacteria</taxon>
        <taxon>Bacillati</taxon>
        <taxon>Actinomycetota</taxon>
        <taxon>Actinomycetes</taxon>
        <taxon>Micrococcales</taxon>
        <taxon>Microbacteriaceae</taxon>
        <taxon>Curtobacterium</taxon>
    </lineage>
</organism>
<evidence type="ECO:0000256" key="1">
    <source>
        <dbReference type="SAM" id="Phobius"/>
    </source>
</evidence>
<sequence length="247" mass="27005">MREVSRVSSSDPGTRRSVVAARVAIAILGASSLVWGCVIAGTSASPTPLIVVGLLLIVLALVWSEWEELTAKFGDAELSFKRGKAEASRVTHGLITAVLDTVEDSPDLPVATKRRLMDETQRAAREVATGSLSNPRPAFVSKRKPSIEREDGENGQTRFLLLGYRPYDWTVTQWVDVDTSGRRFRAFFSSPTDLRFPEDFLEITQESLDDDERVGPGDVASWHTDSIYGDEHDVVATCDAAGLALPK</sequence>
<keyword evidence="1" id="KW-0472">Membrane</keyword>
<dbReference type="EMBL" id="SNVW01000020">
    <property type="protein sequence ID" value="TDN41451.1"/>
    <property type="molecule type" value="Genomic_DNA"/>
</dbReference>
<proteinExistence type="predicted"/>
<evidence type="ECO:0000313" key="2">
    <source>
        <dbReference type="EMBL" id="TDN41451.1"/>
    </source>
</evidence>
<protein>
    <submittedName>
        <fullName evidence="2">Uncharacterized protein</fullName>
    </submittedName>
</protein>
<feature type="transmembrane region" description="Helical" evidence="1">
    <location>
        <begin position="20"/>
        <end position="41"/>
    </location>
</feature>